<dbReference type="Proteomes" id="UP001634007">
    <property type="component" value="Unassembled WGS sequence"/>
</dbReference>
<keyword evidence="2" id="KW-1185">Reference proteome</keyword>
<evidence type="ECO:0000313" key="2">
    <source>
        <dbReference type="Proteomes" id="UP001634007"/>
    </source>
</evidence>
<dbReference type="EMBL" id="JBJKBG010000003">
    <property type="protein sequence ID" value="KAL3744345.1"/>
    <property type="molecule type" value="Genomic_DNA"/>
</dbReference>
<accession>A0ABD3L820</accession>
<gene>
    <name evidence="1" type="ORF">ACJRO7_013587</name>
</gene>
<sequence length="149" mass="16557">MLVHVLRRRSLLVRSTKMDGNHYRQLLNTSDMLADSGATETTEAMKATGKRREICKEKSPALRSFVDESDVAVGSIRGACCTKTLGNLGVRRGSWRCCFWCRVEQREVQRQWRGGKVAHSGRRWDGNSNLGGGRACSPFGVPPVSFLVS</sequence>
<dbReference type="AlphaFoldDB" id="A0ABD3L820"/>
<evidence type="ECO:0000313" key="1">
    <source>
        <dbReference type="EMBL" id="KAL3744345.1"/>
    </source>
</evidence>
<reference evidence="1 2" key="1">
    <citation type="submission" date="2024-11" db="EMBL/GenBank/DDBJ databases">
        <title>Chromosome-level genome assembly of Eucalyptus globulus Labill. provides insights into its genome evolution.</title>
        <authorList>
            <person name="Li X."/>
        </authorList>
    </citation>
    <scope>NUCLEOTIDE SEQUENCE [LARGE SCALE GENOMIC DNA]</scope>
    <source>
        <strain evidence="1">CL2024</strain>
        <tissue evidence="1">Fresh tender leaves</tissue>
    </source>
</reference>
<protein>
    <submittedName>
        <fullName evidence="1">Uncharacterized protein</fullName>
    </submittedName>
</protein>
<organism evidence="1 2">
    <name type="scientific">Eucalyptus globulus</name>
    <name type="common">Tasmanian blue gum</name>
    <dbReference type="NCBI Taxonomy" id="34317"/>
    <lineage>
        <taxon>Eukaryota</taxon>
        <taxon>Viridiplantae</taxon>
        <taxon>Streptophyta</taxon>
        <taxon>Embryophyta</taxon>
        <taxon>Tracheophyta</taxon>
        <taxon>Spermatophyta</taxon>
        <taxon>Magnoliopsida</taxon>
        <taxon>eudicotyledons</taxon>
        <taxon>Gunneridae</taxon>
        <taxon>Pentapetalae</taxon>
        <taxon>rosids</taxon>
        <taxon>malvids</taxon>
        <taxon>Myrtales</taxon>
        <taxon>Myrtaceae</taxon>
        <taxon>Myrtoideae</taxon>
        <taxon>Eucalypteae</taxon>
        <taxon>Eucalyptus</taxon>
    </lineage>
</organism>
<comment type="caution">
    <text evidence="1">The sequence shown here is derived from an EMBL/GenBank/DDBJ whole genome shotgun (WGS) entry which is preliminary data.</text>
</comment>
<name>A0ABD3L820_EUCGL</name>
<proteinExistence type="predicted"/>